<name>A0A9K3LP00_9STRA</name>
<evidence type="ECO:0000259" key="2">
    <source>
        <dbReference type="Pfam" id="PF13673"/>
    </source>
</evidence>
<dbReference type="GO" id="GO:0016747">
    <property type="term" value="F:acyltransferase activity, transferring groups other than amino-acyl groups"/>
    <property type="evidence" value="ECO:0007669"/>
    <property type="project" value="InterPro"/>
</dbReference>
<feature type="region of interest" description="Disordered" evidence="1">
    <location>
        <begin position="97"/>
        <end position="120"/>
    </location>
</feature>
<evidence type="ECO:0000313" key="3">
    <source>
        <dbReference type="EMBL" id="KAG7365813.1"/>
    </source>
</evidence>
<dbReference type="EMBL" id="JAGRRH010000007">
    <property type="protein sequence ID" value="KAG7365813.1"/>
    <property type="molecule type" value="Genomic_DNA"/>
</dbReference>
<dbReference type="Proteomes" id="UP000693970">
    <property type="component" value="Unassembled WGS sequence"/>
</dbReference>
<protein>
    <submittedName>
        <fullName evidence="3">GNAT family acetyltransferase</fullName>
    </submittedName>
</protein>
<keyword evidence="4" id="KW-1185">Reference proteome</keyword>
<gene>
    <name evidence="3" type="ORF">IV203_028483</name>
</gene>
<sequence>MSPATTSTKERSEWIVRPACLDDKEMVDNLLQKSYSNLLKDDYDGDLLAVALPKITVAREDLLTCGTWYVVEASTTDASSSSSKGLRKQLVGCGGFTLHSPTKNKSAATNDDEDDEETRARDVPHLRHFATDPDFARRGIASAIWNRTWNDLCHYYSATDGDDNTMSFPPAMEVYSTLTAESFYASLGFRTIKETLIPLSDDCLFPALLMKRETTHIP</sequence>
<comment type="caution">
    <text evidence="3">The sequence shown here is derived from an EMBL/GenBank/DDBJ whole genome shotgun (WGS) entry which is preliminary data.</text>
</comment>
<evidence type="ECO:0000256" key="1">
    <source>
        <dbReference type="SAM" id="MobiDB-lite"/>
    </source>
</evidence>
<accession>A0A9K3LP00</accession>
<feature type="domain" description="N-acetyltransferase" evidence="2">
    <location>
        <begin position="120"/>
        <end position="194"/>
    </location>
</feature>
<feature type="compositionally biased region" description="Polar residues" evidence="1">
    <location>
        <begin position="99"/>
        <end position="109"/>
    </location>
</feature>
<reference evidence="3" key="2">
    <citation type="submission" date="2021-04" db="EMBL/GenBank/DDBJ databases">
        <authorList>
            <person name="Podell S."/>
        </authorList>
    </citation>
    <scope>NUCLEOTIDE SEQUENCE</scope>
    <source>
        <strain evidence="3">Hildebrandi</strain>
    </source>
</reference>
<proteinExistence type="predicted"/>
<reference evidence="3" key="1">
    <citation type="journal article" date="2021" name="Sci. Rep.">
        <title>Diploid genomic architecture of Nitzschia inconspicua, an elite biomass production diatom.</title>
        <authorList>
            <person name="Oliver A."/>
            <person name="Podell S."/>
            <person name="Pinowska A."/>
            <person name="Traller J.C."/>
            <person name="Smith S.R."/>
            <person name="McClure R."/>
            <person name="Beliaev A."/>
            <person name="Bohutskyi P."/>
            <person name="Hill E.A."/>
            <person name="Rabines A."/>
            <person name="Zheng H."/>
            <person name="Allen L.Z."/>
            <person name="Kuo A."/>
            <person name="Grigoriev I.V."/>
            <person name="Allen A.E."/>
            <person name="Hazlebeck D."/>
            <person name="Allen E.E."/>
        </authorList>
    </citation>
    <scope>NUCLEOTIDE SEQUENCE</scope>
    <source>
        <strain evidence="3">Hildebrandi</strain>
    </source>
</reference>
<organism evidence="3 4">
    <name type="scientific">Nitzschia inconspicua</name>
    <dbReference type="NCBI Taxonomy" id="303405"/>
    <lineage>
        <taxon>Eukaryota</taxon>
        <taxon>Sar</taxon>
        <taxon>Stramenopiles</taxon>
        <taxon>Ochrophyta</taxon>
        <taxon>Bacillariophyta</taxon>
        <taxon>Bacillariophyceae</taxon>
        <taxon>Bacillariophycidae</taxon>
        <taxon>Bacillariales</taxon>
        <taxon>Bacillariaceae</taxon>
        <taxon>Nitzschia</taxon>
    </lineage>
</organism>
<dbReference type="AlphaFoldDB" id="A0A9K3LP00"/>
<dbReference type="InterPro" id="IPR000182">
    <property type="entry name" value="GNAT_dom"/>
</dbReference>
<evidence type="ECO:0000313" key="4">
    <source>
        <dbReference type="Proteomes" id="UP000693970"/>
    </source>
</evidence>
<dbReference type="OrthoDB" id="1049195at2759"/>
<dbReference type="Pfam" id="PF13673">
    <property type="entry name" value="Acetyltransf_10"/>
    <property type="match status" value="1"/>
</dbReference>